<evidence type="ECO:0000313" key="1">
    <source>
        <dbReference type="EMBL" id="SPQ25686.1"/>
    </source>
</evidence>
<accession>A0A3S4F636</accession>
<dbReference type="EMBL" id="OUUZ01000015">
    <property type="protein sequence ID" value="SPQ25686.1"/>
    <property type="molecule type" value="Genomic_DNA"/>
</dbReference>
<reference evidence="1 2" key="1">
    <citation type="submission" date="2018-04" db="EMBL/GenBank/DDBJ databases">
        <authorList>
            <person name="Huttner S."/>
            <person name="Dainat J."/>
        </authorList>
    </citation>
    <scope>NUCLEOTIDE SEQUENCE [LARGE SCALE GENOMIC DNA]</scope>
</reference>
<gene>
    <name evidence="1" type="ORF">TT172_LOCUS8105</name>
</gene>
<proteinExistence type="predicted"/>
<organism evidence="1 2">
    <name type="scientific">Thermothielavioides terrestris</name>
    <dbReference type="NCBI Taxonomy" id="2587410"/>
    <lineage>
        <taxon>Eukaryota</taxon>
        <taxon>Fungi</taxon>
        <taxon>Dikarya</taxon>
        <taxon>Ascomycota</taxon>
        <taxon>Pezizomycotina</taxon>
        <taxon>Sordariomycetes</taxon>
        <taxon>Sordariomycetidae</taxon>
        <taxon>Sordariales</taxon>
        <taxon>Chaetomiaceae</taxon>
        <taxon>Thermothielavioides</taxon>
    </lineage>
</organism>
<sequence>MPMEAAFTHQKQGKKGQEFQLTHEGATQALKFFFKDGFGTTGHRAHALLNDCDTIDTGHLAFTQALNETTPALLRGLYADISALLEQDHTSVYRSTRYYLSLVRLERDWAQIRKALESGNIQNAREIIESLGTTGTTSRPG</sequence>
<name>A0A3S4F636_9PEZI</name>
<protein>
    <submittedName>
        <fullName evidence="1">0fb6310d-e7cc-4a72-bda7-a3c3e76315ee</fullName>
    </submittedName>
</protein>
<evidence type="ECO:0000313" key="2">
    <source>
        <dbReference type="Proteomes" id="UP000289323"/>
    </source>
</evidence>
<dbReference type="Proteomes" id="UP000289323">
    <property type="component" value="Unassembled WGS sequence"/>
</dbReference>
<dbReference type="AlphaFoldDB" id="A0A3S4F636"/>